<keyword evidence="2" id="KW-1185">Reference proteome</keyword>
<proteinExistence type="predicted"/>
<dbReference type="Proteomes" id="UP001437256">
    <property type="component" value="Unassembled WGS sequence"/>
</dbReference>
<sequence length="184" mass="20655">MTPNEKAVVLQQDVVQDVDSKLDEFHLGVYRMFIEKDKKSRGTLHGMRTFGMMSGKQATWSKTWGVLKRLFKEILPIAAGPIVLSIMGHVVRGIVPVVEGALESRILRVLENAITDRSTDWRAFALAVIPGLITQRVNIEVTQWCGRGSKKLNVLVKDHFDGIMFAGRLRMDLPTALQGMRRAN</sequence>
<gene>
    <name evidence="1" type="ORF">AAF712_005635</name>
</gene>
<name>A0ABR3A0M4_9AGAR</name>
<protein>
    <submittedName>
        <fullName evidence="1">Uncharacterized protein</fullName>
    </submittedName>
</protein>
<comment type="caution">
    <text evidence="1">The sequence shown here is derived from an EMBL/GenBank/DDBJ whole genome shotgun (WGS) entry which is preliminary data.</text>
</comment>
<organism evidence="1 2">
    <name type="scientific">Marasmius tenuissimus</name>
    <dbReference type="NCBI Taxonomy" id="585030"/>
    <lineage>
        <taxon>Eukaryota</taxon>
        <taxon>Fungi</taxon>
        <taxon>Dikarya</taxon>
        <taxon>Basidiomycota</taxon>
        <taxon>Agaricomycotina</taxon>
        <taxon>Agaricomycetes</taxon>
        <taxon>Agaricomycetidae</taxon>
        <taxon>Agaricales</taxon>
        <taxon>Marasmiineae</taxon>
        <taxon>Marasmiaceae</taxon>
        <taxon>Marasmius</taxon>
    </lineage>
</organism>
<evidence type="ECO:0000313" key="2">
    <source>
        <dbReference type="Proteomes" id="UP001437256"/>
    </source>
</evidence>
<evidence type="ECO:0000313" key="1">
    <source>
        <dbReference type="EMBL" id="KAL0067406.1"/>
    </source>
</evidence>
<dbReference type="EMBL" id="JBBXMP010000026">
    <property type="protein sequence ID" value="KAL0067406.1"/>
    <property type="molecule type" value="Genomic_DNA"/>
</dbReference>
<reference evidence="1 2" key="1">
    <citation type="submission" date="2024-05" db="EMBL/GenBank/DDBJ databases">
        <title>A draft genome resource for the thread blight pathogen Marasmius tenuissimus strain MS-2.</title>
        <authorList>
            <person name="Yulfo-Soto G.E."/>
            <person name="Baruah I.K."/>
            <person name="Amoako-Attah I."/>
            <person name="Bukari Y."/>
            <person name="Meinhardt L.W."/>
            <person name="Bailey B.A."/>
            <person name="Cohen S.P."/>
        </authorList>
    </citation>
    <scope>NUCLEOTIDE SEQUENCE [LARGE SCALE GENOMIC DNA]</scope>
    <source>
        <strain evidence="1 2">MS-2</strain>
    </source>
</reference>
<accession>A0ABR3A0M4</accession>